<dbReference type="PANTHER" id="PTHR13126:SF0">
    <property type="entry name" value="ATP SYNTHASE MITOCHONDRIAL F1 COMPLEX ASSEMBLY FACTOR 1"/>
    <property type="match status" value="1"/>
</dbReference>
<evidence type="ECO:0000256" key="2">
    <source>
        <dbReference type="ARBA" id="ARBA00009116"/>
    </source>
</evidence>
<proteinExistence type="inferred from homology"/>
<dbReference type="GO" id="GO:0005739">
    <property type="term" value="C:mitochondrion"/>
    <property type="evidence" value="ECO:0007669"/>
    <property type="project" value="UniProtKB-SubCell"/>
</dbReference>
<evidence type="ECO:0000313" key="6">
    <source>
        <dbReference type="EMBL" id="KAJ7630552.1"/>
    </source>
</evidence>
<dbReference type="PANTHER" id="PTHR13126">
    <property type="entry name" value="CHAPERONE ATP11"/>
    <property type="match status" value="1"/>
</dbReference>
<evidence type="ECO:0000256" key="1">
    <source>
        <dbReference type="ARBA" id="ARBA00004173"/>
    </source>
</evidence>
<evidence type="ECO:0000256" key="5">
    <source>
        <dbReference type="SAM" id="MobiDB-lite"/>
    </source>
</evidence>
<comment type="subcellular location">
    <subcellularLocation>
        <location evidence="1">Mitochondrion</location>
    </subcellularLocation>
</comment>
<evidence type="ECO:0000313" key="7">
    <source>
        <dbReference type="Proteomes" id="UP001221142"/>
    </source>
</evidence>
<gene>
    <name evidence="6" type="ORF">FB45DRAFT_1058536</name>
</gene>
<dbReference type="AlphaFoldDB" id="A0AAD7FPC4"/>
<dbReference type="Proteomes" id="UP001221142">
    <property type="component" value="Unassembled WGS sequence"/>
</dbReference>
<dbReference type="Pfam" id="PF06644">
    <property type="entry name" value="ATP11"/>
    <property type="match status" value="1"/>
</dbReference>
<comment type="caution">
    <text evidence="6">The sequence shown here is derived from an EMBL/GenBank/DDBJ whole genome shotgun (WGS) entry which is preliminary data.</text>
</comment>
<comment type="similarity">
    <text evidence="2">Belongs to the ATP11 family.</text>
</comment>
<evidence type="ECO:0000256" key="3">
    <source>
        <dbReference type="ARBA" id="ARBA00022946"/>
    </source>
</evidence>
<name>A0AAD7FPC4_9AGAR</name>
<dbReference type="GO" id="GO:0033615">
    <property type="term" value="P:mitochondrial proton-transporting ATP synthase complex assembly"/>
    <property type="evidence" value="ECO:0007669"/>
    <property type="project" value="TreeGrafter"/>
</dbReference>
<keyword evidence="3" id="KW-0809">Transit peptide</keyword>
<dbReference type="EMBL" id="JARKIF010000009">
    <property type="protein sequence ID" value="KAJ7630552.1"/>
    <property type="molecule type" value="Genomic_DNA"/>
</dbReference>
<sequence>MHRLARSLPRITRVVAFPRVLRCLHTQYDDKYSAKLLKVAEERGLSLSELKEQIKREQEQRVRPTRLPQKAEPGPLDSVRKDSSPVKPLSSILNLSRIISTPHTEEQISALWTVYHASRSNGTGRGYLCASIPLELYTRMTTTAAKYPLFVVPLRRERDPSDVPGEGEADSAHEFYFLQWSFHEAPPVPSAVDDLFFPPPPASEVNPQTTTVMFTPLQEYKMRGSFATPYLVLTFYTDLARSHGLVLLRGEITPAAAAGSEGVDGRYLLRQDDAHRLSMGVQNFFLWDGKDNLDREQLVKAFHETPDQFEWEELLKHAI</sequence>
<reference evidence="6" key="1">
    <citation type="submission" date="2023-03" db="EMBL/GenBank/DDBJ databases">
        <title>Massive genome expansion in bonnet fungi (Mycena s.s.) driven by repeated elements and novel gene families across ecological guilds.</title>
        <authorList>
            <consortium name="Lawrence Berkeley National Laboratory"/>
            <person name="Harder C.B."/>
            <person name="Miyauchi S."/>
            <person name="Viragh M."/>
            <person name="Kuo A."/>
            <person name="Thoen E."/>
            <person name="Andreopoulos B."/>
            <person name="Lu D."/>
            <person name="Skrede I."/>
            <person name="Drula E."/>
            <person name="Henrissat B."/>
            <person name="Morin E."/>
            <person name="Kohler A."/>
            <person name="Barry K."/>
            <person name="LaButti K."/>
            <person name="Morin E."/>
            <person name="Salamov A."/>
            <person name="Lipzen A."/>
            <person name="Mereny Z."/>
            <person name="Hegedus B."/>
            <person name="Baldrian P."/>
            <person name="Stursova M."/>
            <person name="Weitz H."/>
            <person name="Taylor A."/>
            <person name="Grigoriev I.V."/>
            <person name="Nagy L.G."/>
            <person name="Martin F."/>
            <person name="Kauserud H."/>
        </authorList>
    </citation>
    <scope>NUCLEOTIDE SEQUENCE</scope>
    <source>
        <strain evidence="6">9284</strain>
    </source>
</reference>
<feature type="region of interest" description="Disordered" evidence="5">
    <location>
        <begin position="54"/>
        <end position="84"/>
    </location>
</feature>
<evidence type="ECO:0000256" key="4">
    <source>
        <dbReference type="ARBA" id="ARBA00023128"/>
    </source>
</evidence>
<protein>
    <submittedName>
        <fullName evidence="6">ATP11 protein-domain-containing protein</fullName>
    </submittedName>
</protein>
<dbReference type="InterPro" id="IPR010591">
    <property type="entry name" value="ATP11"/>
</dbReference>
<accession>A0AAD7FPC4</accession>
<organism evidence="6 7">
    <name type="scientific">Roridomyces roridus</name>
    <dbReference type="NCBI Taxonomy" id="1738132"/>
    <lineage>
        <taxon>Eukaryota</taxon>
        <taxon>Fungi</taxon>
        <taxon>Dikarya</taxon>
        <taxon>Basidiomycota</taxon>
        <taxon>Agaricomycotina</taxon>
        <taxon>Agaricomycetes</taxon>
        <taxon>Agaricomycetidae</taxon>
        <taxon>Agaricales</taxon>
        <taxon>Marasmiineae</taxon>
        <taxon>Mycenaceae</taxon>
        <taxon>Roridomyces</taxon>
    </lineage>
</organism>
<keyword evidence="4" id="KW-0496">Mitochondrion</keyword>
<keyword evidence="7" id="KW-1185">Reference proteome</keyword>